<dbReference type="Proteomes" id="UP000001542">
    <property type="component" value="Unassembled WGS sequence"/>
</dbReference>
<dbReference type="STRING" id="5722.A2DCK7"/>
<dbReference type="FunFam" id="3.30.230.70:FF:000047">
    <property type="entry name" value="Exosome complex exonuclease RRP41A"/>
    <property type="match status" value="1"/>
</dbReference>
<dbReference type="OrthoDB" id="27298at2759"/>
<protein>
    <submittedName>
        <fullName evidence="3">3' exoribonuclease family, domain 1 containing protein</fullName>
    </submittedName>
</protein>
<dbReference type="GO" id="GO:0005730">
    <property type="term" value="C:nucleolus"/>
    <property type="evidence" value="ECO:0000318"/>
    <property type="project" value="GO_Central"/>
</dbReference>
<reference evidence="3" key="2">
    <citation type="journal article" date="2007" name="Science">
        <title>Draft genome sequence of the sexually transmitted pathogen Trichomonas vaginalis.</title>
        <authorList>
            <person name="Carlton J.M."/>
            <person name="Hirt R.P."/>
            <person name="Silva J.C."/>
            <person name="Delcher A.L."/>
            <person name="Schatz M."/>
            <person name="Zhao Q."/>
            <person name="Wortman J.R."/>
            <person name="Bidwell S.L."/>
            <person name="Alsmark U.C.M."/>
            <person name="Besteiro S."/>
            <person name="Sicheritz-Ponten T."/>
            <person name="Noel C.J."/>
            <person name="Dacks J.B."/>
            <person name="Foster P.G."/>
            <person name="Simillion C."/>
            <person name="Van de Peer Y."/>
            <person name="Miranda-Saavedra D."/>
            <person name="Barton G.J."/>
            <person name="Westrop G.D."/>
            <person name="Mueller S."/>
            <person name="Dessi D."/>
            <person name="Fiori P.L."/>
            <person name="Ren Q."/>
            <person name="Paulsen I."/>
            <person name="Zhang H."/>
            <person name="Bastida-Corcuera F.D."/>
            <person name="Simoes-Barbosa A."/>
            <person name="Brown M.T."/>
            <person name="Hayes R.D."/>
            <person name="Mukherjee M."/>
            <person name="Okumura C.Y."/>
            <person name="Schneider R."/>
            <person name="Smith A.J."/>
            <person name="Vanacova S."/>
            <person name="Villalvazo M."/>
            <person name="Haas B.J."/>
            <person name="Pertea M."/>
            <person name="Feldblyum T.V."/>
            <person name="Utterback T.R."/>
            <person name="Shu C.L."/>
            <person name="Osoegawa K."/>
            <person name="de Jong P.J."/>
            <person name="Hrdy I."/>
            <person name="Horvathova L."/>
            <person name="Zubacova Z."/>
            <person name="Dolezal P."/>
            <person name="Malik S.B."/>
            <person name="Logsdon J.M. Jr."/>
            <person name="Henze K."/>
            <person name="Gupta A."/>
            <person name="Wang C.C."/>
            <person name="Dunne R.L."/>
            <person name="Upcroft J.A."/>
            <person name="Upcroft P."/>
            <person name="White O."/>
            <person name="Salzberg S.L."/>
            <person name="Tang P."/>
            <person name="Chiu C.-H."/>
            <person name="Lee Y.-S."/>
            <person name="Embley T.M."/>
            <person name="Coombs G.H."/>
            <person name="Mottram J.C."/>
            <person name="Tachezy J."/>
            <person name="Fraser-Liggett C.M."/>
            <person name="Johnson P.J."/>
        </authorList>
    </citation>
    <scope>NUCLEOTIDE SEQUENCE [LARGE SCALE GENOMIC DNA]</scope>
    <source>
        <strain evidence="3">G3</strain>
    </source>
</reference>
<dbReference type="InterPro" id="IPR001247">
    <property type="entry name" value="ExoRNase_PH_dom1"/>
</dbReference>
<dbReference type="PANTHER" id="PTHR11953">
    <property type="entry name" value="EXOSOME COMPLEX COMPONENT"/>
    <property type="match status" value="1"/>
</dbReference>
<keyword evidence="4" id="KW-1185">Reference proteome</keyword>
<gene>
    <name evidence="3" type="ORF">TVAG_250040</name>
</gene>
<dbReference type="RefSeq" id="XP_001582930.1">
    <property type="nucleotide sequence ID" value="XM_001582880.1"/>
</dbReference>
<evidence type="ECO:0000313" key="4">
    <source>
        <dbReference type="Proteomes" id="UP000001542"/>
    </source>
</evidence>
<dbReference type="eggNOG" id="KOG1068">
    <property type="taxonomic scope" value="Eukaryota"/>
</dbReference>
<reference evidence="3" key="1">
    <citation type="submission" date="2006-10" db="EMBL/GenBank/DDBJ databases">
        <authorList>
            <person name="Amadeo P."/>
            <person name="Zhao Q."/>
            <person name="Wortman J."/>
            <person name="Fraser-Liggett C."/>
            <person name="Carlton J."/>
        </authorList>
    </citation>
    <scope>NUCLEOTIDE SEQUENCE</scope>
    <source>
        <strain evidence="3">G3</strain>
    </source>
</reference>
<dbReference type="InterPro" id="IPR027408">
    <property type="entry name" value="PNPase/RNase_PH_dom_sf"/>
</dbReference>
<feature type="domain" description="Exoribonuclease phosphorolytic" evidence="2">
    <location>
        <begin position="19"/>
        <end position="145"/>
    </location>
</feature>
<dbReference type="InterPro" id="IPR036345">
    <property type="entry name" value="ExoRNase_PH_dom2_sf"/>
</dbReference>
<evidence type="ECO:0000259" key="2">
    <source>
        <dbReference type="Pfam" id="PF01138"/>
    </source>
</evidence>
<dbReference type="InParanoid" id="A2DCK7"/>
<dbReference type="SUPFAM" id="SSF54211">
    <property type="entry name" value="Ribosomal protein S5 domain 2-like"/>
    <property type="match status" value="1"/>
</dbReference>
<dbReference type="OMA" id="ECRINTH"/>
<dbReference type="VEuPathDB" id="TrichDB:TVAGG3_0956280"/>
<dbReference type="GO" id="GO:0034475">
    <property type="term" value="P:U4 snRNA 3'-end processing"/>
    <property type="evidence" value="ECO:0000318"/>
    <property type="project" value="GO_Central"/>
</dbReference>
<dbReference type="KEGG" id="tva:5467496"/>
<organism evidence="3 4">
    <name type="scientific">Trichomonas vaginalis (strain ATCC PRA-98 / G3)</name>
    <dbReference type="NCBI Taxonomy" id="412133"/>
    <lineage>
        <taxon>Eukaryota</taxon>
        <taxon>Metamonada</taxon>
        <taxon>Parabasalia</taxon>
        <taxon>Trichomonadida</taxon>
        <taxon>Trichomonadidae</taxon>
        <taxon>Trichomonas</taxon>
    </lineage>
</organism>
<dbReference type="FunCoup" id="A2DCK7">
    <property type="interactions" value="402"/>
</dbReference>
<sequence>MDVYNQFTGLRIDGRPPNEMRLVEAKIGTIPGCTGSSHFKIGQTEVIAQIFGPRDNRSGDNAAEIRVTFEYADFAKVPHASDTSMTRRGRESEVIMKRTFEEAIKRELFPHSKILIAITVIQDDGSCQSAAINAATLALIDAGIPMFDFVVSMTVALYDDKCFLDAGRAESNARFPVLEVSIFPSTSEILSMNLTARIEPQASKNLMAAAIDGCKELHAIMQDVVRVASMERYAQSKGVSN</sequence>
<dbReference type="PANTHER" id="PTHR11953:SF0">
    <property type="entry name" value="EXOSOME COMPLEX COMPONENT RRP41"/>
    <property type="match status" value="1"/>
</dbReference>
<dbReference type="GO" id="GO:0016075">
    <property type="term" value="P:rRNA catabolic process"/>
    <property type="evidence" value="ECO:0000318"/>
    <property type="project" value="GO_Central"/>
</dbReference>
<dbReference type="Gene3D" id="3.30.230.70">
    <property type="entry name" value="GHMP Kinase, N-terminal domain"/>
    <property type="match status" value="1"/>
</dbReference>
<dbReference type="Pfam" id="PF01138">
    <property type="entry name" value="RNase_PH"/>
    <property type="match status" value="1"/>
</dbReference>
<dbReference type="InterPro" id="IPR050080">
    <property type="entry name" value="RNase_PH"/>
</dbReference>
<accession>A2DCK7</accession>
<dbReference type="InterPro" id="IPR020568">
    <property type="entry name" value="Ribosomal_Su5_D2-typ_SF"/>
</dbReference>
<evidence type="ECO:0000256" key="1">
    <source>
        <dbReference type="ARBA" id="ARBA00006678"/>
    </source>
</evidence>
<dbReference type="GO" id="GO:0000177">
    <property type="term" value="C:cytoplasmic exosome (RNase complex)"/>
    <property type="evidence" value="ECO:0000318"/>
    <property type="project" value="GO_Central"/>
</dbReference>
<dbReference type="SUPFAM" id="SSF55666">
    <property type="entry name" value="Ribonuclease PH domain 2-like"/>
    <property type="match status" value="1"/>
</dbReference>
<dbReference type="GO" id="GO:0003723">
    <property type="term" value="F:RNA binding"/>
    <property type="evidence" value="ECO:0000318"/>
    <property type="project" value="GO_Central"/>
</dbReference>
<dbReference type="GO" id="GO:0071028">
    <property type="term" value="P:nuclear mRNA surveillance"/>
    <property type="evidence" value="ECO:0000318"/>
    <property type="project" value="GO_Central"/>
</dbReference>
<comment type="similarity">
    <text evidence="1">Belongs to the RNase PH family.</text>
</comment>
<dbReference type="GO" id="GO:0071051">
    <property type="term" value="P:poly(A)-dependent snoRNA 3'-end processing"/>
    <property type="evidence" value="ECO:0000318"/>
    <property type="project" value="GO_Central"/>
</dbReference>
<dbReference type="GO" id="GO:0000176">
    <property type="term" value="C:nuclear exosome (RNase complex)"/>
    <property type="evidence" value="ECO:0000318"/>
    <property type="project" value="GO_Central"/>
</dbReference>
<proteinExistence type="inferred from homology"/>
<dbReference type="SMR" id="A2DCK7"/>
<evidence type="ECO:0000313" key="3">
    <source>
        <dbReference type="EMBL" id="EAY21944.1"/>
    </source>
</evidence>
<dbReference type="AlphaFoldDB" id="A2DCK7"/>
<dbReference type="VEuPathDB" id="TrichDB:TVAG_250040"/>
<dbReference type="EMBL" id="DS113187">
    <property type="protein sequence ID" value="EAY21944.1"/>
    <property type="molecule type" value="Genomic_DNA"/>
</dbReference>
<name>A2DCK7_TRIV3</name>